<dbReference type="GO" id="GO:0005525">
    <property type="term" value="F:GTP binding"/>
    <property type="evidence" value="ECO:0007669"/>
    <property type="project" value="UniProtKB-KW"/>
</dbReference>
<evidence type="ECO:0000259" key="5">
    <source>
        <dbReference type="PROSITE" id="PS51719"/>
    </source>
</evidence>
<dbReference type="PIRSF" id="PIRSF006698">
    <property type="entry name" value="Septin"/>
    <property type="match status" value="1"/>
</dbReference>
<dbReference type="AlphaFoldDB" id="A0A9P8AHH0"/>
<reference evidence="6" key="1">
    <citation type="submission" date="2021-03" db="EMBL/GenBank/DDBJ databases">
        <authorList>
            <person name="Palmer J.M."/>
        </authorList>
    </citation>
    <scope>NUCLEOTIDE SEQUENCE</scope>
    <source>
        <strain evidence="6">ARV_011</strain>
    </source>
</reference>
<evidence type="ECO:0000256" key="2">
    <source>
        <dbReference type="ARBA" id="ARBA00022741"/>
    </source>
</evidence>
<keyword evidence="7" id="KW-1185">Reference proteome</keyword>
<dbReference type="InterPro" id="IPR027417">
    <property type="entry name" value="P-loop_NTPase"/>
</dbReference>
<proteinExistence type="inferred from homology"/>
<protein>
    <recommendedName>
        <fullName evidence="5">Septin-type G domain-containing protein</fullName>
    </recommendedName>
</protein>
<dbReference type="OrthoDB" id="416553at2759"/>
<dbReference type="Pfam" id="PF00735">
    <property type="entry name" value="Septin"/>
    <property type="match status" value="1"/>
</dbReference>
<evidence type="ECO:0000313" key="7">
    <source>
        <dbReference type="Proteomes" id="UP000790833"/>
    </source>
</evidence>
<accession>A0A9P8AHH0</accession>
<dbReference type="PROSITE" id="PS51719">
    <property type="entry name" value="G_SEPTIN"/>
    <property type="match status" value="1"/>
</dbReference>
<dbReference type="GeneID" id="66114843"/>
<feature type="domain" description="Septin-type G" evidence="5">
    <location>
        <begin position="19"/>
        <end position="307"/>
    </location>
</feature>
<evidence type="ECO:0000256" key="1">
    <source>
        <dbReference type="ARBA" id="ARBA00004266"/>
    </source>
</evidence>
<comment type="similarity">
    <text evidence="4">Belongs to the TRAFAC class TrmE-Era-EngA-EngB-Septin-like GTPase superfamily. Septin GTPase family.</text>
</comment>
<evidence type="ECO:0000313" key="6">
    <source>
        <dbReference type="EMBL" id="KAG7192688.1"/>
    </source>
</evidence>
<dbReference type="GO" id="GO:0032156">
    <property type="term" value="C:septin cytoskeleton"/>
    <property type="evidence" value="ECO:0007669"/>
    <property type="project" value="UniProtKB-ARBA"/>
</dbReference>
<dbReference type="PANTHER" id="PTHR18884">
    <property type="entry name" value="SEPTIN"/>
    <property type="match status" value="1"/>
</dbReference>
<evidence type="ECO:0000256" key="3">
    <source>
        <dbReference type="ARBA" id="ARBA00023134"/>
    </source>
</evidence>
<dbReference type="GO" id="GO:0005938">
    <property type="term" value="C:cell cortex"/>
    <property type="evidence" value="ECO:0007669"/>
    <property type="project" value="UniProtKB-ARBA"/>
</dbReference>
<dbReference type="Proteomes" id="UP000790833">
    <property type="component" value="Unassembled WGS sequence"/>
</dbReference>
<dbReference type="GO" id="GO:0005935">
    <property type="term" value="C:cellular bud neck"/>
    <property type="evidence" value="ECO:0007669"/>
    <property type="project" value="UniProtKB-SubCell"/>
</dbReference>
<dbReference type="Gene3D" id="3.40.50.300">
    <property type="entry name" value="P-loop containing nucleotide triphosphate hydrolases"/>
    <property type="match status" value="1"/>
</dbReference>
<organism evidence="6 7">
    <name type="scientific">Scheffersomyces spartinae</name>
    <dbReference type="NCBI Taxonomy" id="45513"/>
    <lineage>
        <taxon>Eukaryota</taxon>
        <taxon>Fungi</taxon>
        <taxon>Dikarya</taxon>
        <taxon>Ascomycota</taxon>
        <taxon>Saccharomycotina</taxon>
        <taxon>Pichiomycetes</taxon>
        <taxon>Debaryomycetaceae</taxon>
        <taxon>Scheffersomyces</taxon>
    </lineage>
</organism>
<name>A0A9P8AHH0_9ASCO</name>
<comment type="caution">
    <text evidence="6">The sequence shown here is derived from an EMBL/GenBank/DDBJ whole genome shotgun (WGS) entry which is preliminary data.</text>
</comment>
<keyword evidence="2 4" id="KW-0547">Nucleotide-binding</keyword>
<dbReference type="SUPFAM" id="SSF52540">
    <property type="entry name" value="P-loop containing nucleoside triphosphate hydrolases"/>
    <property type="match status" value="1"/>
</dbReference>
<dbReference type="InterPro" id="IPR030379">
    <property type="entry name" value="G_SEPTIN_dom"/>
</dbReference>
<keyword evidence="3 4" id="KW-0342">GTP-binding</keyword>
<dbReference type="EMBL" id="JAHMUF010000016">
    <property type="protein sequence ID" value="KAG7192688.1"/>
    <property type="molecule type" value="Genomic_DNA"/>
</dbReference>
<gene>
    <name evidence="6" type="ORF">KQ657_001469</name>
</gene>
<dbReference type="RefSeq" id="XP_043048238.1">
    <property type="nucleotide sequence ID" value="XM_043192266.1"/>
</dbReference>
<sequence>MSSLKMSAYKLRKQRENRRGERLNVLLVGENGIGLKSFINTISLTQINAPPPDYTINTPHANDHQFKLVTNFTDIVDSDTVPLKLRITSTVNYGHELQTTHIPDKIANYIEQQLKRVLDEELKIHRNPRFEDTRIHVALMFIRATGRGLSQLDLATMKRIGSLVNIIPILSKADTLTIEEINLNKRLIQNDIKQHNILLYQFSPTSIKEKVQDDESELIPDRDELDYVVTLQRSVPFTVINRCESSKSTDLLEATRNTRWGLIPIGDPNLCDLSMLRNCLLTSHLRELKDITVQELYESYRELQLTEHLPENTAIGSEIGDCRPSSVFGNNTLNSLAE</sequence>
<comment type="subcellular location">
    <subcellularLocation>
        <location evidence="1">Bud neck</location>
    </subcellularLocation>
</comment>
<evidence type="ECO:0000256" key="4">
    <source>
        <dbReference type="RuleBase" id="RU004560"/>
    </source>
</evidence>
<dbReference type="InterPro" id="IPR016491">
    <property type="entry name" value="Septin"/>
</dbReference>